<evidence type="ECO:0000313" key="1">
    <source>
        <dbReference type="EMBL" id="KJF41189.1"/>
    </source>
</evidence>
<protein>
    <submittedName>
        <fullName evidence="1">Uncharacterized protein</fullName>
    </submittedName>
</protein>
<evidence type="ECO:0000313" key="2">
    <source>
        <dbReference type="Proteomes" id="UP000032483"/>
    </source>
</evidence>
<comment type="caution">
    <text evidence="1">The sequence shown here is derived from an EMBL/GenBank/DDBJ whole genome shotgun (WGS) entry which is preliminary data.</text>
</comment>
<dbReference type="AlphaFoldDB" id="A0A0D8J345"/>
<accession>A0A0D8J345</accession>
<organism evidence="1 2">
    <name type="scientific">Ruthenibacterium lactatiformans</name>
    <dbReference type="NCBI Taxonomy" id="1550024"/>
    <lineage>
        <taxon>Bacteria</taxon>
        <taxon>Bacillati</taxon>
        <taxon>Bacillota</taxon>
        <taxon>Clostridia</taxon>
        <taxon>Eubacteriales</taxon>
        <taxon>Oscillospiraceae</taxon>
        <taxon>Ruthenibacterium</taxon>
    </lineage>
</organism>
<keyword evidence="2" id="KW-1185">Reference proteome</keyword>
<dbReference type="GeneID" id="42855609"/>
<proteinExistence type="predicted"/>
<dbReference type="EMBL" id="JXXK01000002">
    <property type="protein sequence ID" value="KJF41189.1"/>
    <property type="molecule type" value="Genomic_DNA"/>
</dbReference>
<name>A0A0D8J345_9FIRM</name>
<sequence length="136" mass="15772">MKYLSLKKENENRRERLARMKAGAEIPSAREYDGSQHTGGGGSHIAVAVERYIEYEKEIRPIIAENEKEIFILKNAVHALKDPLEREVVRLRYMDGDHCRPTPWREVAWGMYQEADDAAVYRAKRIHDRAISHIAL</sequence>
<reference evidence="1" key="1">
    <citation type="submission" date="2015-02" db="EMBL/GenBank/DDBJ databases">
        <title>A novel member of the family Ruminococcaceae isolated from human feces.</title>
        <authorList>
            <person name="Shkoporov A.N."/>
            <person name="Chaplin A.V."/>
            <person name="Motuzova O.V."/>
            <person name="Kafarskaia L.I."/>
            <person name="Khokhlova E.V."/>
            <person name="Efimov B.A."/>
        </authorList>
    </citation>
    <scope>NUCLEOTIDE SEQUENCE [LARGE SCALE GENOMIC DNA]</scope>
    <source>
        <strain evidence="1">585-1</strain>
    </source>
</reference>
<gene>
    <name evidence="1" type="ORF">TQ39_03025</name>
</gene>
<dbReference type="Proteomes" id="UP000032483">
    <property type="component" value="Unassembled WGS sequence"/>
</dbReference>
<dbReference type="RefSeq" id="WP_050004506.1">
    <property type="nucleotide sequence ID" value="NZ_CAUDWH010000113.1"/>
</dbReference>